<feature type="region of interest" description="Disordered" evidence="1">
    <location>
        <begin position="151"/>
        <end position="170"/>
    </location>
</feature>
<dbReference type="InterPro" id="IPR009057">
    <property type="entry name" value="Homeodomain-like_sf"/>
</dbReference>
<feature type="domain" description="Myb-like" evidence="2">
    <location>
        <begin position="180"/>
        <end position="229"/>
    </location>
</feature>
<accession>A0A9W8GIM6</accession>
<dbReference type="SUPFAM" id="SSF46689">
    <property type="entry name" value="Homeodomain-like"/>
    <property type="match status" value="2"/>
</dbReference>
<proteinExistence type="predicted"/>
<comment type="caution">
    <text evidence="3">The sequence shown here is derived from an EMBL/GenBank/DDBJ whole genome shotgun (WGS) entry which is preliminary data.</text>
</comment>
<organism evidence="3 4">
    <name type="scientific">Coemansia spiralis</name>
    <dbReference type="NCBI Taxonomy" id="417178"/>
    <lineage>
        <taxon>Eukaryota</taxon>
        <taxon>Fungi</taxon>
        <taxon>Fungi incertae sedis</taxon>
        <taxon>Zoopagomycota</taxon>
        <taxon>Kickxellomycotina</taxon>
        <taxon>Kickxellomycetes</taxon>
        <taxon>Kickxellales</taxon>
        <taxon>Kickxellaceae</taxon>
        <taxon>Coemansia</taxon>
    </lineage>
</organism>
<dbReference type="SMART" id="SM00717">
    <property type="entry name" value="SANT"/>
    <property type="match status" value="2"/>
</dbReference>
<gene>
    <name evidence="3" type="primary">MYB88</name>
    <name evidence="3" type="ORF">IWW39_001082</name>
</gene>
<keyword evidence="4" id="KW-1185">Reference proteome</keyword>
<evidence type="ECO:0000256" key="1">
    <source>
        <dbReference type="SAM" id="MobiDB-lite"/>
    </source>
</evidence>
<dbReference type="PANTHER" id="PTHR45614">
    <property type="entry name" value="MYB PROTEIN-RELATED"/>
    <property type="match status" value="1"/>
</dbReference>
<dbReference type="Gene3D" id="1.10.10.60">
    <property type="entry name" value="Homeodomain-like"/>
    <property type="match status" value="2"/>
</dbReference>
<dbReference type="InterPro" id="IPR050560">
    <property type="entry name" value="MYB_TF"/>
</dbReference>
<dbReference type="Pfam" id="PF13921">
    <property type="entry name" value="Myb_DNA-bind_6"/>
    <property type="match status" value="1"/>
</dbReference>
<dbReference type="CDD" id="cd00167">
    <property type="entry name" value="SANT"/>
    <property type="match status" value="2"/>
</dbReference>
<dbReference type="Proteomes" id="UP001151516">
    <property type="component" value="Unassembled WGS sequence"/>
</dbReference>
<dbReference type="GO" id="GO:0000981">
    <property type="term" value="F:DNA-binding transcription factor activity, RNA polymerase II-specific"/>
    <property type="evidence" value="ECO:0007669"/>
    <property type="project" value="TreeGrafter"/>
</dbReference>
<evidence type="ECO:0000259" key="2">
    <source>
        <dbReference type="PROSITE" id="PS50090"/>
    </source>
</evidence>
<dbReference type="EMBL" id="JANBTX010000017">
    <property type="protein sequence ID" value="KAJ2689971.1"/>
    <property type="molecule type" value="Genomic_DNA"/>
</dbReference>
<protein>
    <submittedName>
        <fullName evidence="3">RNA polymerase II transcription regulator recruiting activity protein</fullName>
    </submittedName>
</protein>
<dbReference type="PROSITE" id="PS50090">
    <property type="entry name" value="MYB_LIKE"/>
    <property type="match status" value="1"/>
</dbReference>
<sequence length="355" mass="39854">MHWARVMQKESRLKMILSAGELSNAELSMRSAVVATILRQQQDSPNLLDQGRDKRSLGLSIERLRVATAKVDHLDGRALLEPFSPEEDEMIVRLFRLYGGRWTYIAKLVSAAHPKHSGQKDGHEQPKQKRTPLGVKTRLVALVRAHSNLPQNEAPAKVSTSAPAVSELGKPATKRTLRAWTTDEDADLEAIVGSMVRDRAGFISWAQVSRQLSTQRSAWQCRIRWTQHISSHIQHTPFTKAEDRLLWPFVVDAGQRPFASKGRTADRGKPITIKYTNAKGRLTDVGMGWLGAGLMAGRATSALRIRVGRLQHVIEWMRKVAGIKDAHLHFDMVHRLASTPSDFRINTKRTREPGQ</sequence>
<evidence type="ECO:0000313" key="4">
    <source>
        <dbReference type="Proteomes" id="UP001151516"/>
    </source>
</evidence>
<dbReference type="InterPro" id="IPR001005">
    <property type="entry name" value="SANT/Myb"/>
</dbReference>
<dbReference type="AlphaFoldDB" id="A0A9W8GIM6"/>
<name>A0A9W8GIM6_9FUNG</name>
<dbReference type="OrthoDB" id="2143914at2759"/>
<dbReference type="Pfam" id="PF00249">
    <property type="entry name" value="Myb_DNA-binding"/>
    <property type="match status" value="1"/>
</dbReference>
<dbReference type="GO" id="GO:0005634">
    <property type="term" value="C:nucleus"/>
    <property type="evidence" value="ECO:0007669"/>
    <property type="project" value="TreeGrafter"/>
</dbReference>
<evidence type="ECO:0000313" key="3">
    <source>
        <dbReference type="EMBL" id="KAJ2689971.1"/>
    </source>
</evidence>
<dbReference type="GO" id="GO:0000978">
    <property type="term" value="F:RNA polymerase II cis-regulatory region sequence-specific DNA binding"/>
    <property type="evidence" value="ECO:0007669"/>
    <property type="project" value="TreeGrafter"/>
</dbReference>
<reference evidence="3" key="1">
    <citation type="submission" date="2022-07" db="EMBL/GenBank/DDBJ databases">
        <title>Phylogenomic reconstructions and comparative analyses of Kickxellomycotina fungi.</title>
        <authorList>
            <person name="Reynolds N.K."/>
            <person name="Stajich J.E."/>
            <person name="Barry K."/>
            <person name="Grigoriev I.V."/>
            <person name="Crous P."/>
            <person name="Smith M.E."/>
        </authorList>
    </citation>
    <scope>NUCLEOTIDE SEQUENCE</scope>
    <source>
        <strain evidence="3">CBS 109367</strain>
    </source>
</reference>